<dbReference type="PROSITE" id="PS50110">
    <property type="entry name" value="RESPONSE_REGULATORY"/>
    <property type="match status" value="1"/>
</dbReference>
<proteinExistence type="predicted"/>
<name>A0A917MAZ7_9SPHI</name>
<dbReference type="Gene3D" id="3.40.50.2300">
    <property type="match status" value="1"/>
</dbReference>
<sequence>MPLHVAIADDHSAVRIGMKYLIREWMPESTIHLAADLPALLRLLSSETMDIIVLDINIPGGNNFQMIPTIRNLQANVRILMLSAYDEGLYALRYIDSGADGYVQKDSEEDEIREALNAVLAGRKYLSEKLKEHMLQNRLNKGGQLHNNPLSRLTNRELEISRLLIEGKGVGEIAKILFIHTSTVGTYKNKIFEKLDVRNVKELMDAFSIMHGFVK</sequence>
<evidence type="ECO:0000259" key="7">
    <source>
        <dbReference type="PROSITE" id="PS50110"/>
    </source>
</evidence>
<evidence type="ECO:0000259" key="6">
    <source>
        <dbReference type="PROSITE" id="PS50043"/>
    </source>
</evidence>
<accession>A0A917MAZ7</accession>
<keyword evidence="3 8" id="KW-0238">DNA-binding</keyword>
<dbReference type="GO" id="GO:0003677">
    <property type="term" value="F:DNA binding"/>
    <property type="evidence" value="ECO:0007669"/>
    <property type="project" value="UniProtKB-KW"/>
</dbReference>
<dbReference type="GO" id="GO:0006355">
    <property type="term" value="P:regulation of DNA-templated transcription"/>
    <property type="evidence" value="ECO:0007669"/>
    <property type="project" value="InterPro"/>
</dbReference>
<dbReference type="InterPro" id="IPR036388">
    <property type="entry name" value="WH-like_DNA-bd_sf"/>
</dbReference>
<keyword evidence="4" id="KW-0804">Transcription</keyword>
<reference evidence="8" key="1">
    <citation type="journal article" date="2014" name="Int. J. Syst. Evol. Microbiol.">
        <title>Complete genome sequence of Corynebacterium casei LMG S-19264T (=DSM 44701T), isolated from a smear-ripened cheese.</title>
        <authorList>
            <consortium name="US DOE Joint Genome Institute (JGI-PGF)"/>
            <person name="Walter F."/>
            <person name="Albersmeier A."/>
            <person name="Kalinowski J."/>
            <person name="Ruckert C."/>
        </authorList>
    </citation>
    <scope>NUCLEOTIDE SEQUENCE</scope>
    <source>
        <strain evidence="8">CGMCC 1.12195</strain>
    </source>
</reference>
<dbReference type="SMART" id="SM00448">
    <property type="entry name" value="REC"/>
    <property type="match status" value="1"/>
</dbReference>
<dbReference type="Pfam" id="PF00196">
    <property type="entry name" value="GerE"/>
    <property type="match status" value="1"/>
</dbReference>
<feature type="domain" description="Response regulatory" evidence="7">
    <location>
        <begin position="4"/>
        <end position="120"/>
    </location>
</feature>
<dbReference type="PROSITE" id="PS50043">
    <property type="entry name" value="HTH_LUXR_2"/>
    <property type="match status" value="1"/>
</dbReference>
<dbReference type="PANTHER" id="PTHR43214:SF41">
    <property type="entry name" value="NITRATE_NITRITE RESPONSE REGULATOR PROTEIN NARP"/>
    <property type="match status" value="1"/>
</dbReference>
<dbReference type="SMART" id="SM00421">
    <property type="entry name" value="HTH_LUXR"/>
    <property type="match status" value="1"/>
</dbReference>
<dbReference type="RefSeq" id="WP_188506030.1">
    <property type="nucleotide sequence ID" value="NZ_BMER01000001.1"/>
</dbReference>
<evidence type="ECO:0000256" key="4">
    <source>
        <dbReference type="ARBA" id="ARBA00023163"/>
    </source>
</evidence>
<evidence type="ECO:0000256" key="1">
    <source>
        <dbReference type="ARBA" id="ARBA00022553"/>
    </source>
</evidence>
<dbReference type="InterPro" id="IPR016032">
    <property type="entry name" value="Sig_transdc_resp-reg_C-effctor"/>
</dbReference>
<dbReference type="InterPro" id="IPR039420">
    <property type="entry name" value="WalR-like"/>
</dbReference>
<dbReference type="EMBL" id="BMER01000001">
    <property type="protein sequence ID" value="GGG88591.1"/>
    <property type="molecule type" value="Genomic_DNA"/>
</dbReference>
<evidence type="ECO:0000313" key="9">
    <source>
        <dbReference type="Proteomes" id="UP000660862"/>
    </source>
</evidence>
<dbReference type="CDD" id="cd17535">
    <property type="entry name" value="REC_NarL-like"/>
    <property type="match status" value="1"/>
</dbReference>
<dbReference type="GO" id="GO:0000160">
    <property type="term" value="P:phosphorelay signal transduction system"/>
    <property type="evidence" value="ECO:0007669"/>
    <property type="project" value="InterPro"/>
</dbReference>
<dbReference type="Proteomes" id="UP000660862">
    <property type="component" value="Unassembled WGS sequence"/>
</dbReference>
<dbReference type="InterPro" id="IPR000792">
    <property type="entry name" value="Tscrpt_reg_LuxR_C"/>
</dbReference>
<organism evidence="8 9">
    <name type="scientific">Parapedobacter pyrenivorans</name>
    <dbReference type="NCBI Taxonomy" id="1305674"/>
    <lineage>
        <taxon>Bacteria</taxon>
        <taxon>Pseudomonadati</taxon>
        <taxon>Bacteroidota</taxon>
        <taxon>Sphingobacteriia</taxon>
        <taxon>Sphingobacteriales</taxon>
        <taxon>Sphingobacteriaceae</taxon>
        <taxon>Parapedobacter</taxon>
    </lineage>
</organism>
<dbReference type="CDD" id="cd06170">
    <property type="entry name" value="LuxR_C_like"/>
    <property type="match status" value="1"/>
</dbReference>
<keyword evidence="1 5" id="KW-0597">Phosphoprotein</keyword>
<protein>
    <submittedName>
        <fullName evidence="8">DNA-binding response regulator</fullName>
    </submittedName>
</protein>
<keyword evidence="9" id="KW-1185">Reference proteome</keyword>
<evidence type="ECO:0000256" key="5">
    <source>
        <dbReference type="PROSITE-ProRule" id="PRU00169"/>
    </source>
</evidence>
<dbReference type="PRINTS" id="PR00038">
    <property type="entry name" value="HTHLUXR"/>
</dbReference>
<gene>
    <name evidence="8" type="ORF">GCM10007415_23320</name>
</gene>
<dbReference type="InterPro" id="IPR001789">
    <property type="entry name" value="Sig_transdc_resp-reg_receiver"/>
</dbReference>
<comment type="caution">
    <text evidence="8">The sequence shown here is derived from an EMBL/GenBank/DDBJ whole genome shotgun (WGS) entry which is preliminary data.</text>
</comment>
<dbReference type="Gene3D" id="1.10.10.10">
    <property type="entry name" value="Winged helix-like DNA-binding domain superfamily/Winged helix DNA-binding domain"/>
    <property type="match status" value="1"/>
</dbReference>
<dbReference type="InterPro" id="IPR058245">
    <property type="entry name" value="NreC/VraR/RcsB-like_REC"/>
</dbReference>
<keyword evidence="2" id="KW-0805">Transcription regulation</keyword>
<dbReference type="SUPFAM" id="SSF52172">
    <property type="entry name" value="CheY-like"/>
    <property type="match status" value="1"/>
</dbReference>
<dbReference type="SUPFAM" id="SSF46894">
    <property type="entry name" value="C-terminal effector domain of the bipartite response regulators"/>
    <property type="match status" value="1"/>
</dbReference>
<evidence type="ECO:0000256" key="2">
    <source>
        <dbReference type="ARBA" id="ARBA00023015"/>
    </source>
</evidence>
<evidence type="ECO:0000313" key="8">
    <source>
        <dbReference type="EMBL" id="GGG88591.1"/>
    </source>
</evidence>
<reference evidence="8" key="2">
    <citation type="submission" date="2020-09" db="EMBL/GenBank/DDBJ databases">
        <authorList>
            <person name="Sun Q."/>
            <person name="Zhou Y."/>
        </authorList>
    </citation>
    <scope>NUCLEOTIDE SEQUENCE</scope>
    <source>
        <strain evidence="8">CGMCC 1.12195</strain>
    </source>
</reference>
<feature type="modified residue" description="4-aspartylphosphate" evidence="5">
    <location>
        <position position="55"/>
    </location>
</feature>
<dbReference type="PANTHER" id="PTHR43214">
    <property type="entry name" value="TWO-COMPONENT RESPONSE REGULATOR"/>
    <property type="match status" value="1"/>
</dbReference>
<evidence type="ECO:0000256" key="3">
    <source>
        <dbReference type="ARBA" id="ARBA00023125"/>
    </source>
</evidence>
<dbReference type="AlphaFoldDB" id="A0A917MAZ7"/>
<dbReference type="InterPro" id="IPR011006">
    <property type="entry name" value="CheY-like_superfamily"/>
</dbReference>
<feature type="domain" description="HTH luxR-type" evidence="6">
    <location>
        <begin position="146"/>
        <end position="211"/>
    </location>
</feature>
<dbReference type="Pfam" id="PF00072">
    <property type="entry name" value="Response_reg"/>
    <property type="match status" value="1"/>
</dbReference>